<dbReference type="HOGENOM" id="CLU_3311653_0_0_9"/>
<keyword evidence="2" id="KW-1185">Reference proteome</keyword>
<evidence type="ECO:0000313" key="2">
    <source>
        <dbReference type="Proteomes" id="UP000003987"/>
    </source>
</evidence>
<dbReference type="STRING" id="575594.HMPREF0501_01296"/>
<dbReference type="Proteomes" id="UP000003987">
    <property type="component" value="Unassembled WGS sequence"/>
</dbReference>
<dbReference type="AlphaFoldDB" id="C7XX11"/>
<organism evidence="1 2">
    <name type="scientific">Limosilactobacillus coleohominis 101-4-CHN</name>
    <dbReference type="NCBI Taxonomy" id="575594"/>
    <lineage>
        <taxon>Bacteria</taxon>
        <taxon>Bacillati</taxon>
        <taxon>Bacillota</taxon>
        <taxon>Bacilli</taxon>
        <taxon>Lactobacillales</taxon>
        <taxon>Lactobacillaceae</taxon>
        <taxon>Limosilactobacillus</taxon>
    </lineage>
</organism>
<proteinExistence type="predicted"/>
<accession>C7XX11</accession>
<evidence type="ECO:0000313" key="1">
    <source>
        <dbReference type="EMBL" id="EEU29831.1"/>
    </source>
</evidence>
<name>C7XX11_9LACO</name>
<dbReference type="EMBL" id="GG698805">
    <property type="protein sequence ID" value="EEU29831.1"/>
    <property type="molecule type" value="Genomic_DNA"/>
</dbReference>
<reference evidence="1 2" key="1">
    <citation type="submission" date="2009-06" db="EMBL/GenBank/DDBJ databases">
        <title>The Genome Sequence of Lactobacillus coleohominis strain 101-4-CHN.</title>
        <authorList>
            <consortium name="The Broad Institute Genome Sequencing Platform"/>
            <person name="Ward D."/>
            <person name="Young S.K."/>
            <person name="Zeng Q."/>
            <person name="Koehrsen M."/>
            <person name="Alvarado L."/>
            <person name="Berlin A."/>
            <person name="Borenstein D."/>
            <person name="Chen Z."/>
            <person name="Engels R."/>
            <person name="Freedman E."/>
            <person name="Gellesch M."/>
            <person name="Goldberg J."/>
            <person name="Griggs A."/>
            <person name="Gujja S."/>
            <person name="Heiman D."/>
            <person name="Hepburn T."/>
            <person name="Howarth C."/>
            <person name="Jen D."/>
            <person name="Larson L."/>
            <person name="Lewis B."/>
            <person name="Mehta T."/>
            <person name="Park D."/>
            <person name="Pearson M."/>
            <person name="Roberts A."/>
            <person name="Saif S."/>
            <person name="Shea T."/>
            <person name="Shenoy N."/>
            <person name="Sisk P."/>
            <person name="Stolte C."/>
            <person name="Sykes S."/>
            <person name="Walk T."/>
            <person name="White J."/>
            <person name="Yandava C."/>
            <person name="Liu Y."/>
            <person name="Xu Q."/>
            <person name="Lander E."/>
            <person name="Nusbaum C."/>
            <person name="Galagan J."/>
            <person name="Birren B."/>
        </authorList>
    </citation>
    <scope>NUCLEOTIDE SEQUENCE [LARGE SCALE GENOMIC DNA]</scope>
    <source>
        <strain evidence="1 2">101-4-CHN</strain>
    </source>
</reference>
<protein>
    <submittedName>
        <fullName evidence="1">Uncharacterized protein</fullName>
    </submittedName>
</protein>
<gene>
    <name evidence="1" type="ORF">HMPREF0501_01296</name>
</gene>
<sequence>MILTTIRLWPRVHQDITRKFWLLIGIFSEPLGRAPLFEV</sequence>